<evidence type="ECO:0000313" key="2">
    <source>
        <dbReference type="Proteomes" id="UP000076858"/>
    </source>
</evidence>
<gene>
    <name evidence="1" type="ORF">APZ42_007354</name>
</gene>
<proteinExistence type="predicted"/>
<dbReference type="Proteomes" id="UP000076858">
    <property type="component" value="Unassembled WGS sequence"/>
</dbReference>
<reference evidence="1 2" key="1">
    <citation type="submission" date="2016-03" db="EMBL/GenBank/DDBJ databases">
        <title>EvidentialGene: Evidence-directed Construction of Genes on Genomes.</title>
        <authorList>
            <person name="Gilbert D.G."/>
            <person name="Choi J.-H."/>
            <person name="Mockaitis K."/>
            <person name="Colbourne J."/>
            <person name="Pfrender M."/>
        </authorList>
    </citation>
    <scope>NUCLEOTIDE SEQUENCE [LARGE SCALE GENOMIC DNA]</scope>
    <source>
        <strain evidence="1 2">Xinb3</strain>
        <tissue evidence="1">Complete organism</tissue>
    </source>
</reference>
<protein>
    <submittedName>
        <fullName evidence="1">Uncharacterized protein</fullName>
    </submittedName>
</protein>
<feature type="non-terminal residue" evidence="1">
    <location>
        <position position="69"/>
    </location>
</feature>
<keyword evidence="2" id="KW-1185">Reference proteome</keyword>
<evidence type="ECO:0000313" key="1">
    <source>
        <dbReference type="EMBL" id="KZR97650.1"/>
    </source>
</evidence>
<comment type="caution">
    <text evidence="1">The sequence shown here is derived from an EMBL/GenBank/DDBJ whole genome shotgun (WGS) entry which is preliminary data.</text>
</comment>
<dbReference type="AlphaFoldDB" id="A0A162BUJ2"/>
<name>A0A162BUJ2_9CRUS</name>
<organism evidence="1 2">
    <name type="scientific">Daphnia magna</name>
    <dbReference type="NCBI Taxonomy" id="35525"/>
    <lineage>
        <taxon>Eukaryota</taxon>
        <taxon>Metazoa</taxon>
        <taxon>Ecdysozoa</taxon>
        <taxon>Arthropoda</taxon>
        <taxon>Crustacea</taxon>
        <taxon>Branchiopoda</taxon>
        <taxon>Diplostraca</taxon>
        <taxon>Cladocera</taxon>
        <taxon>Anomopoda</taxon>
        <taxon>Daphniidae</taxon>
        <taxon>Daphnia</taxon>
    </lineage>
</organism>
<feature type="non-terminal residue" evidence="1">
    <location>
        <position position="1"/>
    </location>
</feature>
<accession>A0A162BUJ2</accession>
<dbReference type="EMBL" id="LRGB01020591">
    <property type="protein sequence ID" value="KZR97650.1"/>
    <property type="molecule type" value="Genomic_DNA"/>
</dbReference>
<sequence length="69" mass="8044">VKGGSTSHITVHAFIRSLPWSRQLRRTRKIVFWGSGTRPNWMQKFLHRGDPSASKTIRFQGQFFSTIQQ</sequence>